<dbReference type="AlphaFoldDB" id="A0A1R3G699"/>
<evidence type="ECO:0000313" key="3">
    <source>
        <dbReference type="Proteomes" id="UP000188268"/>
    </source>
</evidence>
<protein>
    <submittedName>
        <fullName evidence="2">Uncharacterized protein</fullName>
    </submittedName>
</protein>
<reference evidence="2 3" key="1">
    <citation type="submission" date="2013-09" db="EMBL/GenBank/DDBJ databases">
        <title>Corchorus capsularis genome sequencing.</title>
        <authorList>
            <person name="Alam M."/>
            <person name="Haque M.S."/>
            <person name="Islam M.S."/>
            <person name="Emdad E.M."/>
            <person name="Islam M.M."/>
            <person name="Ahmed B."/>
            <person name="Halim A."/>
            <person name="Hossen Q.M.M."/>
            <person name="Hossain M.Z."/>
            <person name="Ahmed R."/>
            <person name="Khan M.M."/>
            <person name="Islam R."/>
            <person name="Rashid M.M."/>
            <person name="Khan S.A."/>
            <person name="Rahman M.S."/>
            <person name="Alam M."/>
        </authorList>
    </citation>
    <scope>NUCLEOTIDE SEQUENCE [LARGE SCALE GENOMIC DNA]</scope>
    <source>
        <strain evidence="3">cv. CVL-1</strain>
        <tissue evidence="2">Whole seedling</tissue>
    </source>
</reference>
<dbReference type="Gramene" id="OMO53618">
    <property type="protein sequence ID" value="OMO53618"/>
    <property type="gene ID" value="CCACVL1_28507"/>
</dbReference>
<accession>A0A1R3G699</accession>
<proteinExistence type="predicted"/>
<gene>
    <name evidence="2" type="ORF">CCACVL1_28507</name>
</gene>
<dbReference type="Proteomes" id="UP000188268">
    <property type="component" value="Unassembled WGS sequence"/>
</dbReference>
<evidence type="ECO:0000313" key="2">
    <source>
        <dbReference type="EMBL" id="OMO53618.1"/>
    </source>
</evidence>
<keyword evidence="3" id="KW-1185">Reference proteome</keyword>
<name>A0A1R3G699_COCAP</name>
<sequence length="46" mass="5439">MGIQQNHHHHRDRPRRSTSFKLRGLRLRSLKPTTSELPVVSLELPR</sequence>
<organism evidence="2 3">
    <name type="scientific">Corchorus capsularis</name>
    <name type="common">Jute</name>
    <dbReference type="NCBI Taxonomy" id="210143"/>
    <lineage>
        <taxon>Eukaryota</taxon>
        <taxon>Viridiplantae</taxon>
        <taxon>Streptophyta</taxon>
        <taxon>Embryophyta</taxon>
        <taxon>Tracheophyta</taxon>
        <taxon>Spermatophyta</taxon>
        <taxon>Magnoliopsida</taxon>
        <taxon>eudicotyledons</taxon>
        <taxon>Gunneridae</taxon>
        <taxon>Pentapetalae</taxon>
        <taxon>rosids</taxon>
        <taxon>malvids</taxon>
        <taxon>Malvales</taxon>
        <taxon>Malvaceae</taxon>
        <taxon>Grewioideae</taxon>
        <taxon>Apeibeae</taxon>
        <taxon>Corchorus</taxon>
    </lineage>
</organism>
<evidence type="ECO:0000256" key="1">
    <source>
        <dbReference type="SAM" id="MobiDB-lite"/>
    </source>
</evidence>
<feature type="region of interest" description="Disordered" evidence="1">
    <location>
        <begin position="1"/>
        <end position="27"/>
    </location>
</feature>
<dbReference type="EMBL" id="AWWV01015159">
    <property type="protein sequence ID" value="OMO53618.1"/>
    <property type="molecule type" value="Genomic_DNA"/>
</dbReference>
<comment type="caution">
    <text evidence="2">The sequence shown here is derived from an EMBL/GenBank/DDBJ whole genome shotgun (WGS) entry which is preliminary data.</text>
</comment>